<gene>
    <name evidence="1" type="ORF">MM415A00274_0035</name>
</gene>
<dbReference type="EMBL" id="MT142513">
    <property type="protein sequence ID" value="QJA83578.1"/>
    <property type="molecule type" value="Genomic_DNA"/>
</dbReference>
<dbReference type="Pfam" id="PF05565">
    <property type="entry name" value="Sipho_Gp157"/>
    <property type="match status" value="1"/>
</dbReference>
<proteinExistence type="predicted"/>
<name>A0A6M3KQK1_9ZZZZ</name>
<accession>A0A6M3KQK1</accession>
<evidence type="ECO:0000313" key="1">
    <source>
        <dbReference type="EMBL" id="QJA83578.1"/>
    </source>
</evidence>
<organism evidence="1">
    <name type="scientific">viral metagenome</name>
    <dbReference type="NCBI Taxonomy" id="1070528"/>
    <lineage>
        <taxon>unclassified sequences</taxon>
        <taxon>metagenomes</taxon>
        <taxon>organismal metagenomes</taxon>
    </lineage>
</organism>
<protein>
    <submittedName>
        <fullName evidence="1">Uncharacterized protein</fullName>
    </submittedName>
</protein>
<sequence length="174" mass="20073">MQSNAEKEVKAPALYEITEGHKQLQRLMDEFDDDSREAAFYALNAYEAEFKTKATNVAAVIANAQVMHDNIKTLEERLYARRRRIAKKIEWLKEYLMENMKAMDIRKIESLQFDIILRKKPMSVFVMPGTELPPELLRVKTTTEPDKKALKELLESGAELPGVYMLGGYMISIK</sequence>
<dbReference type="AlphaFoldDB" id="A0A6M3KQK1"/>
<reference evidence="1" key="1">
    <citation type="submission" date="2020-03" db="EMBL/GenBank/DDBJ databases">
        <title>The deep terrestrial virosphere.</title>
        <authorList>
            <person name="Holmfeldt K."/>
            <person name="Nilsson E."/>
            <person name="Simone D."/>
            <person name="Lopez-Fernandez M."/>
            <person name="Wu X."/>
            <person name="de Brujin I."/>
            <person name="Lundin D."/>
            <person name="Andersson A."/>
            <person name="Bertilsson S."/>
            <person name="Dopson M."/>
        </authorList>
    </citation>
    <scope>NUCLEOTIDE SEQUENCE</scope>
    <source>
        <strain evidence="1">MM415A00274</strain>
    </source>
</reference>
<dbReference type="InterPro" id="IPR008840">
    <property type="entry name" value="Sipho_Gp157"/>
</dbReference>